<evidence type="ECO:0000313" key="3">
    <source>
        <dbReference type="EMBL" id="MFC7747285.1"/>
    </source>
</evidence>
<dbReference type="RefSeq" id="WP_382358805.1">
    <property type="nucleotide sequence ID" value="NZ_JBHTGR010000018.1"/>
</dbReference>
<organism evidence="3 4">
    <name type="scientific">Lentibacillus kimchii</name>
    <dbReference type="NCBI Taxonomy" id="1542911"/>
    <lineage>
        <taxon>Bacteria</taxon>
        <taxon>Bacillati</taxon>
        <taxon>Bacillota</taxon>
        <taxon>Bacilli</taxon>
        <taxon>Bacillales</taxon>
        <taxon>Bacillaceae</taxon>
        <taxon>Lentibacillus</taxon>
    </lineage>
</organism>
<dbReference type="PANTHER" id="PTHR33988">
    <property type="entry name" value="ENDORIBONUCLEASE MAZF-RELATED"/>
    <property type="match status" value="1"/>
</dbReference>
<evidence type="ECO:0000256" key="2">
    <source>
        <dbReference type="ARBA" id="ARBA00022649"/>
    </source>
</evidence>
<evidence type="ECO:0000313" key="4">
    <source>
        <dbReference type="Proteomes" id="UP001596620"/>
    </source>
</evidence>
<accession>A0ABW2UVL4</accession>
<sequence length="146" mass="16402">MKKLTLADRLEGNLFNMSFDEQTKKQAFEKVDRGDIVLINFDPQSGKEITGNRYAVVLSPNLFNANTGFVSLCPITNTKRGFGYEVDIPEAEVAIQGKDKTFYLSGVILTHQLKNLDARSRRLKAVGHMPDEVIEDCIDRVSTYLS</sequence>
<evidence type="ECO:0000256" key="1">
    <source>
        <dbReference type="ARBA" id="ARBA00007521"/>
    </source>
</evidence>
<dbReference type="PANTHER" id="PTHR33988:SF3">
    <property type="entry name" value="ENDORIBONUCLEASE TOXIN CHPB-RELATED"/>
    <property type="match status" value="1"/>
</dbReference>
<comment type="similarity">
    <text evidence="1">Belongs to the PemK/MazF family.</text>
</comment>
<keyword evidence="2" id="KW-1277">Toxin-antitoxin system</keyword>
<comment type="caution">
    <text evidence="3">The sequence shown here is derived from an EMBL/GenBank/DDBJ whole genome shotgun (WGS) entry which is preliminary data.</text>
</comment>
<dbReference type="Gene3D" id="2.30.30.110">
    <property type="match status" value="1"/>
</dbReference>
<gene>
    <name evidence="3" type="ORF">ACFQU8_08555</name>
</gene>
<dbReference type="Pfam" id="PF02452">
    <property type="entry name" value="PemK_toxin"/>
    <property type="match status" value="1"/>
</dbReference>
<dbReference type="InterPro" id="IPR011067">
    <property type="entry name" value="Plasmid_toxin/cell-grow_inhib"/>
</dbReference>
<protein>
    <submittedName>
        <fullName evidence="3">Type II toxin-antitoxin system PemK/MazF family toxin</fullName>
    </submittedName>
</protein>
<keyword evidence="4" id="KW-1185">Reference proteome</keyword>
<dbReference type="Proteomes" id="UP001596620">
    <property type="component" value="Unassembled WGS sequence"/>
</dbReference>
<dbReference type="InterPro" id="IPR003477">
    <property type="entry name" value="PemK-like"/>
</dbReference>
<proteinExistence type="inferred from homology"/>
<reference evidence="4" key="1">
    <citation type="journal article" date="2019" name="Int. J. Syst. Evol. Microbiol.">
        <title>The Global Catalogue of Microorganisms (GCM) 10K type strain sequencing project: providing services to taxonomists for standard genome sequencing and annotation.</title>
        <authorList>
            <consortium name="The Broad Institute Genomics Platform"/>
            <consortium name="The Broad Institute Genome Sequencing Center for Infectious Disease"/>
            <person name="Wu L."/>
            <person name="Ma J."/>
        </authorList>
    </citation>
    <scope>NUCLEOTIDE SEQUENCE [LARGE SCALE GENOMIC DNA]</scope>
    <source>
        <strain evidence="4">JCM 30234</strain>
    </source>
</reference>
<dbReference type="EMBL" id="JBHTGR010000018">
    <property type="protein sequence ID" value="MFC7747285.1"/>
    <property type="molecule type" value="Genomic_DNA"/>
</dbReference>
<dbReference type="SUPFAM" id="SSF50118">
    <property type="entry name" value="Cell growth inhibitor/plasmid maintenance toxic component"/>
    <property type="match status" value="1"/>
</dbReference>
<name>A0ABW2UVL4_9BACI</name>